<dbReference type="Proteomes" id="UP000593605">
    <property type="component" value="Chromosome"/>
</dbReference>
<protein>
    <recommendedName>
        <fullName evidence="4">DUF1360 domain-containing protein</fullName>
    </recommendedName>
</protein>
<feature type="transmembrane region" description="Helical" evidence="1">
    <location>
        <begin position="6"/>
        <end position="30"/>
    </location>
</feature>
<sequence>MELHHQILYLFLLAIPVACVSWTVTNERIFQEFREKCQYRSENCDNLPGKLFYYLPTCHYCFSHYVAIFFLILTKFKMLTENWTGYLISGFAVVFVANSYITVYAILRQMLKVERLEGNLKDNEWREVKEEIND</sequence>
<evidence type="ECO:0000256" key="1">
    <source>
        <dbReference type="SAM" id="Phobius"/>
    </source>
</evidence>
<keyword evidence="1" id="KW-0472">Membrane</keyword>
<evidence type="ECO:0000313" key="3">
    <source>
        <dbReference type="Proteomes" id="UP000593605"/>
    </source>
</evidence>
<reference evidence="2 3" key="1">
    <citation type="submission" date="2020-10" db="EMBL/GenBank/DDBJ databases">
        <title>Complete genome of Cruoricapor ignavus strain M1214 isolated from the blood culture of a febrile patient.</title>
        <authorList>
            <person name="Guglielmino C.J.D."/>
        </authorList>
    </citation>
    <scope>NUCLEOTIDE SEQUENCE [LARGE SCALE GENOMIC DNA]</scope>
    <source>
        <strain evidence="2 3">M1214</strain>
    </source>
</reference>
<feature type="transmembrane region" description="Helical" evidence="1">
    <location>
        <begin position="85"/>
        <end position="107"/>
    </location>
</feature>
<feature type="transmembrane region" description="Helical" evidence="1">
    <location>
        <begin position="51"/>
        <end position="73"/>
    </location>
</feature>
<gene>
    <name evidence="2" type="ORF">IMZ16_02745</name>
</gene>
<proteinExistence type="predicted"/>
<accession>A0A7M1T5H0</accession>
<keyword evidence="1" id="KW-0812">Transmembrane</keyword>
<evidence type="ECO:0008006" key="4">
    <source>
        <dbReference type="Google" id="ProtNLM"/>
    </source>
</evidence>
<dbReference type="EMBL" id="CP063145">
    <property type="protein sequence ID" value="QOR74374.1"/>
    <property type="molecule type" value="Genomic_DNA"/>
</dbReference>
<dbReference type="AlphaFoldDB" id="A0A7M1T5H0"/>
<organism evidence="2 3">
    <name type="scientific">Cruoricaptor ignavus</name>
    <dbReference type="NCBI Taxonomy" id="1118202"/>
    <lineage>
        <taxon>Bacteria</taxon>
        <taxon>Pseudomonadati</taxon>
        <taxon>Bacteroidota</taxon>
        <taxon>Flavobacteriia</taxon>
        <taxon>Flavobacteriales</taxon>
        <taxon>Weeksellaceae</taxon>
        <taxon>Cruoricaptor</taxon>
    </lineage>
</organism>
<dbReference type="RefSeq" id="WP_193440391.1">
    <property type="nucleotide sequence ID" value="NZ_CP063145.1"/>
</dbReference>
<keyword evidence="1" id="KW-1133">Transmembrane helix</keyword>
<evidence type="ECO:0000313" key="2">
    <source>
        <dbReference type="EMBL" id="QOR74374.1"/>
    </source>
</evidence>
<name>A0A7M1T5H0_9FLAO</name>
<dbReference type="KEGG" id="civ:IMZ16_02745"/>